<organism evidence="2 3">
    <name type="scientific">Ridgeia piscesae</name>
    <name type="common">Tubeworm</name>
    <dbReference type="NCBI Taxonomy" id="27915"/>
    <lineage>
        <taxon>Eukaryota</taxon>
        <taxon>Metazoa</taxon>
        <taxon>Spiralia</taxon>
        <taxon>Lophotrochozoa</taxon>
        <taxon>Annelida</taxon>
        <taxon>Polychaeta</taxon>
        <taxon>Sedentaria</taxon>
        <taxon>Canalipalpata</taxon>
        <taxon>Sabellida</taxon>
        <taxon>Siboglinidae</taxon>
        <taxon>Ridgeia</taxon>
    </lineage>
</organism>
<evidence type="ECO:0000313" key="3">
    <source>
        <dbReference type="Proteomes" id="UP001209878"/>
    </source>
</evidence>
<gene>
    <name evidence="2" type="ORF">NP493_2144g00007</name>
</gene>
<dbReference type="Proteomes" id="UP001209878">
    <property type="component" value="Unassembled WGS sequence"/>
</dbReference>
<name>A0AAD9JKM8_RIDPI</name>
<reference evidence="2" key="1">
    <citation type="journal article" date="2023" name="Mol. Biol. Evol.">
        <title>Third-Generation Sequencing Reveals the Adaptive Role of the Epigenome in Three Deep-Sea Polychaetes.</title>
        <authorList>
            <person name="Perez M."/>
            <person name="Aroh O."/>
            <person name="Sun Y."/>
            <person name="Lan Y."/>
            <person name="Juniper S.K."/>
            <person name="Young C.R."/>
            <person name="Angers B."/>
            <person name="Qian P.Y."/>
        </authorList>
    </citation>
    <scope>NUCLEOTIDE SEQUENCE</scope>
    <source>
        <strain evidence="2">R07B-5</strain>
    </source>
</reference>
<dbReference type="EMBL" id="JAODUO010002142">
    <property type="protein sequence ID" value="KAK2154737.1"/>
    <property type="molecule type" value="Genomic_DNA"/>
</dbReference>
<evidence type="ECO:0000256" key="1">
    <source>
        <dbReference type="SAM" id="MobiDB-lite"/>
    </source>
</evidence>
<protein>
    <submittedName>
        <fullName evidence="2">Uncharacterized protein</fullName>
    </submittedName>
</protein>
<feature type="region of interest" description="Disordered" evidence="1">
    <location>
        <begin position="52"/>
        <end position="85"/>
    </location>
</feature>
<accession>A0AAD9JKM8</accession>
<dbReference type="AlphaFoldDB" id="A0AAD9JKM8"/>
<feature type="region of interest" description="Disordered" evidence="1">
    <location>
        <begin position="1"/>
        <end position="20"/>
    </location>
</feature>
<sequence length="85" mass="9503">MDSALAQWEEKENSTPDEEWAALQQTCGKRKALELHRAADGNDMKGFYNGLKEVRGPKKKGHAHRKSTDGMGTFSDSTESCDKME</sequence>
<keyword evidence="3" id="KW-1185">Reference proteome</keyword>
<proteinExistence type="predicted"/>
<evidence type="ECO:0000313" key="2">
    <source>
        <dbReference type="EMBL" id="KAK2154737.1"/>
    </source>
</evidence>
<comment type="caution">
    <text evidence="2">The sequence shown here is derived from an EMBL/GenBank/DDBJ whole genome shotgun (WGS) entry which is preliminary data.</text>
</comment>